<evidence type="ECO:0000313" key="3">
    <source>
        <dbReference type="Proteomes" id="UP000022910"/>
    </source>
</evidence>
<evidence type="ECO:0008006" key="4">
    <source>
        <dbReference type="Google" id="ProtNLM"/>
    </source>
</evidence>
<evidence type="ECO:0000313" key="2">
    <source>
        <dbReference type="EMBL" id="EXX55846.1"/>
    </source>
</evidence>
<dbReference type="STRING" id="1432141.A0A015K8Q7"/>
<accession>A0A015K8Q7</accession>
<dbReference type="EMBL" id="JEMT01027938">
    <property type="protein sequence ID" value="EXX55846.1"/>
    <property type="molecule type" value="Genomic_DNA"/>
</dbReference>
<dbReference type="PANTHER" id="PTHR46579:SF2">
    <property type="entry name" value="C2H2-TYPE DOMAIN-CONTAINING PROTEIN"/>
    <property type="match status" value="1"/>
</dbReference>
<dbReference type="AlphaFoldDB" id="A0A015K8Q7"/>
<sequence length="1050" mass="122317">MSLRTRIKVQCFCDKCEGNKLVDPRTKIKHEEFMSRKIKYQKARLSVLPDDEEMYDNGQETGPSDEMGNIEMYDNGQETGPSGLPGLPDEIMREEMDDEQEAGPSGLPGLPDEIMREEMDDDGMEFPKRNYNFLTKKLPMQSVKKGKISNRILENLLLDDNDQNRHSEDPEDNDQNIDSENEVDSENDEYEEINFASPNFDDKPKRPNTVNNHHMHYCWIILWLLEYKQRFKLPNVAIDSLFKFLSLLLSTIDKNKFLSFPSSLYMAKKELGIPTDIIQYAACNKCHKLYDINELLGKTEVQTCSFINFPNHTIQRFRQPCNNPLTKEINNNNQQIYRPIMTYPIGNIRQQLTLLFGRKDFETSCREWANRKNDTEALFDIYDGMIWKEFKDDNDDLFFTKERADTNLGLMINMDWFQPFLSSSYSVGVVYAVICNLPRTERYKSHNILTLAVIPGPNEPKLHEINNYLYPIINQLVHLWNGYNIITHESNNDRFIRGAIIGCSSDVPATRKLCGFISARIACYRCHKSANFVGNQPNFGGFSDLEDWFVDRDIKIIREKASEWKQCQTEESRKAHVSQHYVRWSEIYNLHYFNPVRHCVVDPMHCLFLGVAKWIVMKLWIGEGILDDAKLKIMQKRADEIKIASDLGRRPARIATGDGFSNFTADMWKTFIMIFAIPITWDFLDEIDKKILAYFVRACKILTGRELQKKELDEAFIRLFEMNKLVEQKYGQEKISPNLHLCLHICECALDYGPLSSFWCFSFERMNGILGSYQNSKRNIEPELLKIINENSFLKYFLSNCDDELLRTSLDFIKPRKSTGSLAALDDFTSDEYQDFIRLALIEDESAIGTEPFPGMLMDPYKETFLPTDILNLLVEYYENLYNDNFISISSMIDPSNNIVINSNIKQYGRLRIGADIYGSIQAARHEKSSYILARFVQDDGTVDTYPGQIQFFFKHTIYKRQSLVHSLALVRWYKPVQDHKIRYHFQVDKEDINSCNIELWSNEFYAMSRDSIIPIQNILGKFIKCKFCVGKRNPKEYMAVIALNKKISF</sequence>
<dbReference type="PANTHER" id="PTHR46579">
    <property type="entry name" value="F5/8 TYPE C DOMAIN-CONTAINING PROTEIN-RELATED"/>
    <property type="match status" value="1"/>
</dbReference>
<reference evidence="2 3" key="1">
    <citation type="submission" date="2014-02" db="EMBL/GenBank/DDBJ databases">
        <title>Single nucleus genome sequencing reveals high similarity among nuclei of an endomycorrhizal fungus.</title>
        <authorList>
            <person name="Lin K."/>
            <person name="Geurts R."/>
            <person name="Zhang Z."/>
            <person name="Limpens E."/>
            <person name="Saunders D.G."/>
            <person name="Mu D."/>
            <person name="Pang E."/>
            <person name="Cao H."/>
            <person name="Cha H."/>
            <person name="Lin T."/>
            <person name="Zhou Q."/>
            <person name="Shang Y."/>
            <person name="Li Y."/>
            <person name="Ivanov S."/>
            <person name="Sharma T."/>
            <person name="Velzen R.V."/>
            <person name="Ruijter N.D."/>
            <person name="Aanen D.K."/>
            <person name="Win J."/>
            <person name="Kamoun S."/>
            <person name="Bisseling T."/>
            <person name="Huang S."/>
        </authorList>
    </citation>
    <scope>NUCLEOTIDE SEQUENCE [LARGE SCALE GENOMIC DNA]</scope>
    <source>
        <strain evidence="3">DAOM197198w</strain>
    </source>
</reference>
<dbReference type="OrthoDB" id="2405025at2759"/>
<feature type="compositionally biased region" description="Acidic residues" evidence="1">
    <location>
        <begin position="169"/>
        <end position="189"/>
    </location>
</feature>
<evidence type="ECO:0000256" key="1">
    <source>
        <dbReference type="SAM" id="MobiDB-lite"/>
    </source>
</evidence>
<dbReference type="OMA" id="EMYDNGQ"/>
<gene>
    <name evidence="2" type="ORF">RirG_221650</name>
</gene>
<proteinExistence type="predicted"/>
<dbReference type="HOGENOM" id="CLU_002101_3_0_1"/>
<comment type="caution">
    <text evidence="2">The sequence shown here is derived from an EMBL/GenBank/DDBJ whole genome shotgun (WGS) entry which is preliminary data.</text>
</comment>
<name>A0A015K8Q7_RHIIW</name>
<keyword evidence="3" id="KW-1185">Reference proteome</keyword>
<organism evidence="2 3">
    <name type="scientific">Rhizophagus irregularis (strain DAOM 197198w)</name>
    <name type="common">Glomus intraradices</name>
    <dbReference type="NCBI Taxonomy" id="1432141"/>
    <lineage>
        <taxon>Eukaryota</taxon>
        <taxon>Fungi</taxon>
        <taxon>Fungi incertae sedis</taxon>
        <taxon>Mucoromycota</taxon>
        <taxon>Glomeromycotina</taxon>
        <taxon>Glomeromycetes</taxon>
        <taxon>Glomerales</taxon>
        <taxon>Glomeraceae</taxon>
        <taxon>Rhizophagus</taxon>
    </lineage>
</organism>
<feature type="region of interest" description="Disordered" evidence="1">
    <location>
        <begin position="53"/>
        <end position="89"/>
    </location>
</feature>
<feature type="region of interest" description="Disordered" evidence="1">
    <location>
        <begin position="159"/>
        <end position="189"/>
    </location>
</feature>
<dbReference type="Proteomes" id="UP000022910">
    <property type="component" value="Unassembled WGS sequence"/>
</dbReference>
<dbReference type="Pfam" id="PF02992">
    <property type="entry name" value="Transposase_21"/>
    <property type="match status" value="1"/>
</dbReference>
<dbReference type="InterPro" id="IPR004242">
    <property type="entry name" value="Transposase_21"/>
</dbReference>
<protein>
    <recommendedName>
        <fullName evidence="4">Transposase domain-containing protein</fullName>
    </recommendedName>
</protein>